<dbReference type="EMBL" id="LR798348">
    <property type="protein sequence ID" value="CAB5225339.1"/>
    <property type="molecule type" value="Genomic_DNA"/>
</dbReference>
<reference evidence="1" key="1">
    <citation type="submission" date="2020-05" db="EMBL/GenBank/DDBJ databases">
        <authorList>
            <person name="Chiriac C."/>
            <person name="Salcher M."/>
            <person name="Ghai R."/>
            <person name="Kavagutti S V."/>
        </authorList>
    </citation>
    <scope>NUCLEOTIDE SEQUENCE</scope>
</reference>
<evidence type="ECO:0000313" key="1">
    <source>
        <dbReference type="EMBL" id="CAB5225339.1"/>
    </source>
</evidence>
<accession>A0A6J7X3E7</accession>
<sequence length="196" mass="21249">MNQPYFGAYRGGFQTLPKGAYEMMTAPTKQNAQTIGMVASGLGGIAQKYMDQNAANKAFEQGSAAQFKGIETISQATGVPVNAELANQYMNMGEMSTPQQQAAFQQSLNQELQRQQMLFGIANQQRQAQQAAQLQGMQQVGSQVDYMIAGRNQPRVSTSNAGVVPAMPQGDVGVSLPLPQYNTGPRVNFPQYQRGF</sequence>
<protein>
    <submittedName>
        <fullName evidence="1">Uncharacterized protein</fullName>
    </submittedName>
</protein>
<name>A0A6J7X3E7_9CAUD</name>
<gene>
    <name evidence="1" type="ORF">UFOVP745_3</name>
</gene>
<proteinExistence type="predicted"/>
<organism evidence="1">
    <name type="scientific">uncultured Caudovirales phage</name>
    <dbReference type="NCBI Taxonomy" id="2100421"/>
    <lineage>
        <taxon>Viruses</taxon>
        <taxon>Duplodnaviria</taxon>
        <taxon>Heunggongvirae</taxon>
        <taxon>Uroviricota</taxon>
        <taxon>Caudoviricetes</taxon>
        <taxon>Peduoviridae</taxon>
        <taxon>Maltschvirus</taxon>
        <taxon>Maltschvirus maltsch</taxon>
    </lineage>
</organism>